<gene>
    <name evidence="1" type="ordered locus">XCV0632</name>
</gene>
<accession>Q3BY00</accession>
<reference evidence="1 2" key="1">
    <citation type="journal article" date="2005" name="J. Bacteriol.">
        <title>Insights into genome plasticity and pathogenicity of the plant pathogenic Bacterium Xanthomonas campestris pv. vesicatoria revealed by the complete genome sequence.</title>
        <authorList>
            <person name="Thieme F."/>
            <person name="Koebnik R."/>
            <person name="Bekel T."/>
            <person name="Berger C."/>
            <person name="Boch J."/>
            <person name="Buettner D."/>
            <person name="Caldana C."/>
            <person name="Gaigalat L."/>
            <person name="Goesmann A."/>
            <person name="Kay S."/>
            <person name="Kirchner O."/>
            <person name="Lanz C."/>
            <person name="Linke B."/>
            <person name="McHardy A.C."/>
            <person name="Meyer F."/>
            <person name="Mittenhuber G."/>
            <person name="Nies D.H."/>
            <person name="Niesbach-Kloesgen U."/>
            <person name="Patschkowski T."/>
            <person name="Rueckert C."/>
            <person name="Rupp O."/>
            <person name="Schneicker S."/>
            <person name="Schuster S.C."/>
            <person name="Vorhoelter F.J."/>
            <person name="Weber E."/>
            <person name="Puehler A."/>
            <person name="Bonas U."/>
            <person name="Bartels D."/>
            <person name="Kaiser O."/>
        </authorList>
    </citation>
    <scope>NUCLEOTIDE SEQUENCE [LARGE SCALE GENOMIC DNA]</scope>
    <source>
        <strain evidence="1 2">85-10</strain>
    </source>
</reference>
<evidence type="ECO:0000313" key="2">
    <source>
        <dbReference type="Proteomes" id="UP000007069"/>
    </source>
</evidence>
<evidence type="ECO:0000313" key="1">
    <source>
        <dbReference type="EMBL" id="CAJ22263.1"/>
    </source>
</evidence>
<name>Q3BY00_XANE5</name>
<dbReference type="Proteomes" id="UP000007069">
    <property type="component" value="Chromosome"/>
</dbReference>
<dbReference type="KEGG" id="xcv:XCV0632"/>
<sequence>MVRIVAAPARTLPMSQHAIEDVIERAIYLVDRSTQNAAHQAALIHALLHLQARYDTGLTWLRMHEVLLRHGVLVRTPVEAIDDAALRAQARAAETSCWLESDRGTGYLHLDENASVLYQQTGTGHAMPVSALFRDVLTLADQADDGELFTDLHGLLVNGWLDATFTAEDGLASSLDGLVACDDLQAIRGIAARRGLKRRRGVSEDLALPHLSESQEPGEIEQNAGLRFFLQPKRTPTALLAARNRTLRQLARVQELIPMLVEQRLSAALQQAGWSAVAAPPEHPWCWTRDRDGSRQCLWAAHDTTCGELIVQAGLQHARLLDWQQRSATTQLHDLHIYDRAAPLLGKHALNPKDIGTYGGLRLDPAHSDAQLGNAFDRLAAALPALDVYYFDVIAQQLSGPFFDRDLEMVMRTMEEGHSTGAIAQDVLLASPDSTLLAFVFHHLEHGDDVAAAAVVERVRARHAARTRLNAWHRAYLSPFLQRWDREQRDMPMPPVQHVLLLNHLRACESV</sequence>
<dbReference type="AlphaFoldDB" id="Q3BY00"/>
<proteinExistence type="predicted"/>
<organism evidence="2">
    <name type="scientific">Xanthomonas euvesicatoria pv. vesicatoria (strain 85-10)</name>
    <name type="common">Xanthomonas campestris pv. vesicatoria</name>
    <dbReference type="NCBI Taxonomy" id="316273"/>
    <lineage>
        <taxon>Bacteria</taxon>
        <taxon>Pseudomonadati</taxon>
        <taxon>Pseudomonadota</taxon>
        <taxon>Gammaproteobacteria</taxon>
        <taxon>Lysobacterales</taxon>
        <taxon>Lysobacteraceae</taxon>
        <taxon>Xanthomonas</taxon>
    </lineage>
</organism>
<protein>
    <submittedName>
        <fullName evidence="1">Uncharacterized protein</fullName>
    </submittedName>
</protein>
<dbReference type="HOGENOM" id="CLU_547399_0_0_6"/>
<dbReference type="EMBL" id="AM039952">
    <property type="protein sequence ID" value="CAJ22263.1"/>
    <property type="molecule type" value="Genomic_DNA"/>
</dbReference>